<proteinExistence type="predicted"/>
<sequence length="198" mass="23716">TDSLEQYHRESVKTDCTCFINMYWPLKSSNPTITKMNLEHHRHDLNPRIIRFADIYRQLSQNIMDKIQFYVNTIYDINQYTLRQLLCNPENDALNLFKELQKMKKNDSTWFITYHCIKNHLYYIFWMIPYQQTLYLKYYDHHYSRVVAQALMLDETTSSYIWVLKNLLAATNNLSPMIIYSDCDTELGLAIESVLPTT</sequence>
<gene>
    <name evidence="1" type="ORF">RPERSI_LOCUS27794</name>
</gene>
<accession>A0ACA9S8Z3</accession>
<comment type="caution">
    <text evidence="1">The sequence shown here is derived from an EMBL/GenBank/DDBJ whole genome shotgun (WGS) entry which is preliminary data.</text>
</comment>
<evidence type="ECO:0000313" key="2">
    <source>
        <dbReference type="Proteomes" id="UP000789920"/>
    </source>
</evidence>
<protein>
    <submittedName>
        <fullName evidence="1">5511_t:CDS:1</fullName>
    </submittedName>
</protein>
<keyword evidence="2" id="KW-1185">Reference proteome</keyword>
<feature type="non-terminal residue" evidence="1">
    <location>
        <position position="1"/>
    </location>
</feature>
<dbReference type="EMBL" id="CAJVQC010099056">
    <property type="protein sequence ID" value="CAG8830386.1"/>
    <property type="molecule type" value="Genomic_DNA"/>
</dbReference>
<evidence type="ECO:0000313" key="1">
    <source>
        <dbReference type="EMBL" id="CAG8830386.1"/>
    </source>
</evidence>
<organism evidence="1 2">
    <name type="scientific">Racocetra persica</name>
    <dbReference type="NCBI Taxonomy" id="160502"/>
    <lineage>
        <taxon>Eukaryota</taxon>
        <taxon>Fungi</taxon>
        <taxon>Fungi incertae sedis</taxon>
        <taxon>Mucoromycota</taxon>
        <taxon>Glomeromycotina</taxon>
        <taxon>Glomeromycetes</taxon>
        <taxon>Diversisporales</taxon>
        <taxon>Gigasporaceae</taxon>
        <taxon>Racocetra</taxon>
    </lineage>
</organism>
<reference evidence="1" key="1">
    <citation type="submission" date="2021-06" db="EMBL/GenBank/DDBJ databases">
        <authorList>
            <person name="Kallberg Y."/>
            <person name="Tangrot J."/>
            <person name="Rosling A."/>
        </authorList>
    </citation>
    <scope>NUCLEOTIDE SEQUENCE</scope>
    <source>
        <strain evidence="1">MA461A</strain>
    </source>
</reference>
<name>A0ACA9S8Z3_9GLOM</name>
<dbReference type="Proteomes" id="UP000789920">
    <property type="component" value="Unassembled WGS sequence"/>
</dbReference>